<dbReference type="Proteomes" id="UP000887013">
    <property type="component" value="Unassembled WGS sequence"/>
</dbReference>
<reference evidence="2" key="1">
    <citation type="submission" date="2020-08" db="EMBL/GenBank/DDBJ databases">
        <title>Multicomponent nature underlies the extraordinary mechanical properties of spider dragline silk.</title>
        <authorList>
            <person name="Kono N."/>
            <person name="Nakamura H."/>
            <person name="Mori M."/>
            <person name="Yoshida Y."/>
            <person name="Ohtoshi R."/>
            <person name="Malay A.D."/>
            <person name="Moran D.A.P."/>
            <person name="Tomita M."/>
            <person name="Numata K."/>
            <person name="Arakawa K."/>
        </authorList>
    </citation>
    <scope>NUCLEOTIDE SEQUENCE</scope>
</reference>
<feature type="region of interest" description="Disordered" evidence="1">
    <location>
        <begin position="1"/>
        <end position="32"/>
    </location>
</feature>
<protein>
    <submittedName>
        <fullName evidence="2">Uncharacterized protein</fullName>
    </submittedName>
</protein>
<evidence type="ECO:0000313" key="3">
    <source>
        <dbReference type="Proteomes" id="UP000887013"/>
    </source>
</evidence>
<gene>
    <name evidence="2" type="ORF">NPIL_303091</name>
</gene>
<evidence type="ECO:0000256" key="1">
    <source>
        <dbReference type="SAM" id="MobiDB-lite"/>
    </source>
</evidence>
<dbReference type="AlphaFoldDB" id="A0A8X6QMN8"/>
<sequence>MPGPLFRNTKSLTQKKSHGSFSHIKRGSPAVPRVHDRMETTLVIITKVPWLRYESVSLQKVPQDELATMASQLQVSELMFK</sequence>
<comment type="caution">
    <text evidence="2">The sequence shown here is derived from an EMBL/GenBank/DDBJ whole genome shotgun (WGS) entry which is preliminary data.</text>
</comment>
<dbReference type="EMBL" id="BMAW01032739">
    <property type="protein sequence ID" value="GFU27020.1"/>
    <property type="molecule type" value="Genomic_DNA"/>
</dbReference>
<evidence type="ECO:0000313" key="2">
    <source>
        <dbReference type="EMBL" id="GFU27020.1"/>
    </source>
</evidence>
<feature type="compositionally biased region" description="Basic residues" evidence="1">
    <location>
        <begin position="13"/>
        <end position="26"/>
    </location>
</feature>
<organism evidence="2 3">
    <name type="scientific">Nephila pilipes</name>
    <name type="common">Giant wood spider</name>
    <name type="synonym">Nephila maculata</name>
    <dbReference type="NCBI Taxonomy" id="299642"/>
    <lineage>
        <taxon>Eukaryota</taxon>
        <taxon>Metazoa</taxon>
        <taxon>Ecdysozoa</taxon>
        <taxon>Arthropoda</taxon>
        <taxon>Chelicerata</taxon>
        <taxon>Arachnida</taxon>
        <taxon>Araneae</taxon>
        <taxon>Araneomorphae</taxon>
        <taxon>Entelegynae</taxon>
        <taxon>Araneoidea</taxon>
        <taxon>Nephilidae</taxon>
        <taxon>Nephila</taxon>
    </lineage>
</organism>
<keyword evidence="3" id="KW-1185">Reference proteome</keyword>
<name>A0A8X6QMN8_NEPPI</name>
<accession>A0A8X6QMN8</accession>
<proteinExistence type="predicted"/>